<proteinExistence type="predicted"/>
<evidence type="ECO:0000313" key="9">
    <source>
        <dbReference type="Proteomes" id="UP000381693"/>
    </source>
</evidence>
<keyword evidence="2 4" id="KW-0479">Metal-binding</keyword>
<keyword evidence="6" id="KW-0732">Signal</keyword>
<sequence>MKRGKRTTSWTRYLLPALAGLWLTAAAAQQPAAPSQTAPTPSGPQPSGAAGGALKNPYTDNPQAIAEGKKLWFSRSCNGCHGGMGGGGMCPPVINDTWVYGSDDKTLFELIKYGSVELQKKGYTRIGRENVVAPMPPFGSVMSDDEIWKVLAFVRSIYHGDPKLRNW</sequence>
<reference evidence="8" key="1">
    <citation type="submission" date="2019-09" db="EMBL/GenBank/DDBJ databases">
        <authorList>
            <person name="Cremers G."/>
        </authorList>
    </citation>
    <scope>NUCLEOTIDE SEQUENCE [LARGE SCALE GENOMIC DNA]</scope>
    <source>
        <strain evidence="8">3B</strain>
    </source>
</reference>
<evidence type="ECO:0000256" key="3">
    <source>
        <dbReference type="ARBA" id="ARBA00023004"/>
    </source>
</evidence>
<dbReference type="PANTHER" id="PTHR35008:SF4">
    <property type="entry name" value="BLL4482 PROTEIN"/>
    <property type="match status" value="1"/>
</dbReference>
<accession>A0A5E6MA53</accession>
<feature type="domain" description="Cytochrome c" evidence="7">
    <location>
        <begin position="63"/>
        <end position="158"/>
    </location>
</feature>
<dbReference type="InterPro" id="IPR009056">
    <property type="entry name" value="Cyt_c-like_dom"/>
</dbReference>
<comment type="caution">
    <text evidence="8">The sequence shown here is derived from an EMBL/GenBank/DDBJ whole genome shotgun (WGS) entry which is preliminary data.</text>
</comment>
<dbReference type="Proteomes" id="UP000381693">
    <property type="component" value="Unassembled WGS sequence"/>
</dbReference>
<evidence type="ECO:0000256" key="5">
    <source>
        <dbReference type="SAM" id="MobiDB-lite"/>
    </source>
</evidence>
<evidence type="ECO:0000256" key="2">
    <source>
        <dbReference type="ARBA" id="ARBA00022723"/>
    </source>
</evidence>
<evidence type="ECO:0000259" key="7">
    <source>
        <dbReference type="PROSITE" id="PS51007"/>
    </source>
</evidence>
<evidence type="ECO:0000256" key="1">
    <source>
        <dbReference type="ARBA" id="ARBA00022617"/>
    </source>
</evidence>
<keyword evidence="9" id="KW-1185">Reference proteome</keyword>
<feature type="chain" id="PRO_5022920995" evidence="6">
    <location>
        <begin position="29"/>
        <end position="167"/>
    </location>
</feature>
<dbReference type="InterPro" id="IPR036909">
    <property type="entry name" value="Cyt_c-like_dom_sf"/>
</dbReference>
<dbReference type="RefSeq" id="WP_246189565.1">
    <property type="nucleotide sequence ID" value="NZ_CABFUZ020000115.1"/>
</dbReference>
<dbReference type="GO" id="GO:0009055">
    <property type="term" value="F:electron transfer activity"/>
    <property type="evidence" value="ECO:0007669"/>
    <property type="project" value="InterPro"/>
</dbReference>
<feature type="compositionally biased region" description="Low complexity" evidence="5">
    <location>
        <begin position="30"/>
        <end position="48"/>
    </location>
</feature>
<dbReference type="PANTHER" id="PTHR35008">
    <property type="entry name" value="BLL4482 PROTEIN-RELATED"/>
    <property type="match status" value="1"/>
</dbReference>
<dbReference type="AlphaFoldDB" id="A0A5E6MA53"/>
<dbReference type="SUPFAM" id="SSF46626">
    <property type="entry name" value="Cytochrome c"/>
    <property type="match status" value="1"/>
</dbReference>
<keyword evidence="3 4" id="KW-0408">Iron</keyword>
<dbReference type="EMBL" id="CABFUZ020000115">
    <property type="protein sequence ID" value="VVM06422.1"/>
    <property type="molecule type" value="Genomic_DNA"/>
</dbReference>
<organism evidence="8 9">
    <name type="scientific">Methylacidimicrobium cyclopophantes</name>
    <dbReference type="NCBI Taxonomy" id="1041766"/>
    <lineage>
        <taxon>Bacteria</taxon>
        <taxon>Pseudomonadati</taxon>
        <taxon>Verrucomicrobiota</taxon>
        <taxon>Methylacidimicrobium</taxon>
    </lineage>
</organism>
<evidence type="ECO:0000256" key="4">
    <source>
        <dbReference type="PROSITE-ProRule" id="PRU00433"/>
    </source>
</evidence>
<dbReference type="PROSITE" id="PS51007">
    <property type="entry name" value="CYTC"/>
    <property type="match status" value="1"/>
</dbReference>
<evidence type="ECO:0000313" key="8">
    <source>
        <dbReference type="EMBL" id="VVM06422.1"/>
    </source>
</evidence>
<gene>
    <name evidence="8" type="primary">mxaG</name>
    <name evidence="8" type="ORF">MAMC_01071</name>
</gene>
<keyword evidence="1 4" id="KW-0349">Heme</keyword>
<dbReference type="GO" id="GO:0020037">
    <property type="term" value="F:heme binding"/>
    <property type="evidence" value="ECO:0007669"/>
    <property type="project" value="InterPro"/>
</dbReference>
<feature type="signal peptide" evidence="6">
    <location>
        <begin position="1"/>
        <end position="28"/>
    </location>
</feature>
<dbReference type="GO" id="GO:0046872">
    <property type="term" value="F:metal ion binding"/>
    <property type="evidence" value="ECO:0007669"/>
    <property type="project" value="UniProtKB-KW"/>
</dbReference>
<dbReference type="Gene3D" id="1.10.760.10">
    <property type="entry name" value="Cytochrome c-like domain"/>
    <property type="match status" value="1"/>
</dbReference>
<evidence type="ECO:0000256" key="6">
    <source>
        <dbReference type="SAM" id="SignalP"/>
    </source>
</evidence>
<feature type="region of interest" description="Disordered" evidence="5">
    <location>
        <begin position="30"/>
        <end position="59"/>
    </location>
</feature>
<dbReference type="InterPro" id="IPR051459">
    <property type="entry name" value="Cytochrome_c-type_DH"/>
</dbReference>
<protein>
    <submittedName>
        <fullName evidence="8">Cytochrome c-L</fullName>
    </submittedName>
</protein>
<dbReference type="Pfam" id="PF13442">
    <property type="entry name" value="Cytochrome_CBB3"/>
    <property type="match status" value="1"/>
</dbReference>
<name>A0A5E6MA53_9BACT</name>